<keyword evidence="2" id="KW-0547">Nucleotide-binding</keyword>
<evidence type="ECO:0000313" key="2">
    <source>
        <dbReference type="EMBL" id="MYH63339.1"/>
    </source>
</evidence>
<dbReference type="PANTHER" id="PTHR40396:SF1">
    <property type="entry name" value="ATPASE AAA-TYPE CORE DOMAIN-CONTAINING PROTEIN"/>
    <property type="match status" value="1"/>
</dbReference>
<dbReference type="AlphaFoldDB" id="A0A6B1G337"/>
<sequence length="108" mass="12432">MIALVVALFFQKQKRFAIFEEPERHLHPKLISGLMELVKEASEKRQILLTTHNPEVVRYTDIENVLLVSRDKSGFSRIVKPANSQLVRTFLENELGVEELFVDNLLGV</sequence>
<dbReference type="InterPro" id="IPR003959">
    <property type="entry name" value="ATPase_AAA_core"/>
</dbReference>
<organism evidence="2">
    <name type="scientific">Caldilineaceae bacterium SB0675_bin_29</name>
    <dbReference type="NCBI Taxonomy" id="2605266"/>
    <lineage>
        <taxon>Bacteria</taxon>
        <taxon>Bacillati</taxon>
        <taxon>Chloroflexota</taxon>
        <taxon>Caldilineae</taxon>
        <taxon>Caldilineales</taxon>
        <taxon>Caldilineaceae</taxon>
    </lineage>
</organism>
<proteinExistence type="predicted"/>
<reference evidence="2" key="1">
    <citation type="submission" date="2019-09" db="EMBL/GenBank/DDBJ databases">
        <title>Characterisation of the sponge microbiome using genome-centric metagenomics.</title>
        <authorList>
            <person name="Engelberts J.P."/>
            <person name="Robbins S.J."/>
            <person name="De Goeij J.M."/>
            <person name="Aranda M."/>
            <person name="Bell S.C."/>
            <person name="Webster N.S."/>
        </authorList>
    </citation>
    <scope>NUCLEOTIDE SEQUENCE</scope>
    <source>
        <strain evidence="2">SB0675_bin_29</strain>
    </source>
</reference>
<dbReference type="InterPro" id="IPR027417">
    <property type="entry name" value="P-loop_NTPase"/>
</dbReference>
<dbReference type="Pfam" id="PF13304">
    <property type="entry name" value="AAA_21"/>
    <property type="match status" value="1"/>
</dbReference>
<feature type="domain" description="ATPase AAA-type core" evidence="1">
    <location>
        <begin position="2"/>
        <end position="57"/>
    </location>
</feature>
<dbReference type="GO" id="GO:0005524">
    <property type="term" value="F:ATP binding"/>
    <property type="evidence" value="ECO:0007669"/>
    <property type="project" value="UniProtKB-KW"/>
</dbReference>
<name>A0A6B1G337_9CHLR</name>
<dbReference type="Gene3D" id="3.40.50.300">
    <property type="entry name" value="P-loop containing nucleotide triphosphate hydrolases"/>
    <property type="match status" value="1"/>
</dbReference>
<keyword evidence="2" id="KW-0067">ATP-binding</keyword>
<evidence type="ECO:0000259" key="1">
    <source>
        <dbReference type="Pfam" id="PF13304"/>
    </source>
</evidence>
<dbReference type="SUPFAM" id="SSF52540">
    <property type="entry name" value="P-loop containing nucleoside triphosphate hydrolases"/>
    <property type="match status" value="1"/>
</dbReference>
<dbReference type="EMBL" id="VYDA01000597">
    <property type="protein sequence ID" value="MYH63339.1"/>
    <property type="molecule type" value="Genomic_DNA"/>
</dbReference>
<accession>A0A6B1G337</accession>
<gene>
    <name evidence="2" type="ORF">F4148_16835</name>
</gene>
<comment type="caution">
    <text evidence="2">The sequence shown here is derived from an EMBL/GenBank/DDBJ whole genome shotgun (WGS) entry which is preliminary data.</text>
</comment>
<dbReference type="PANTHER" id="PTHR40396">
    <property type="entry name" value="ATPASE-LIKE PROTEIN"/>
    <property type="match status" value="1"/>
</dbReference>
<dbReference type="GO" id="GO:0016887">
    <property type="term" value="F:ATP hydrolysis activity"/>
    <property type="evidence" value="ECO:0007669"/>
    <property type="project" value="InterPro"/>
</dbReference>
<protein>
    <submittedName>
        <fullName evidence="2">ATP-binding protein</fullName>
    </submittedName>
</protein>